<organism evidence="1 2">
    <name type="scientific">Periplaneta americana</name>
    <name type="common">American cockroach</name>
    <name type="synonym">Blatta americana</name>
    <dbReference type="NCBI Taxonomy" id="6978"/>
    <lineage>
        <taxon>Eukaryota</taxon>
        <taxon>Metazoa</taxon>
        <taxon>Ecdysozoa</taxon>
        <taxon>Arthropoda</taxon>
        <taxon>Hexapoda</taxon>
        <taxon>Insecta</taxon>
        <taxon>Pterygota</taxon>
        <taxon>Neoptera</taxon>
        <taxon>Polyneoptera</taxon>
        <taxon>Dictyoptera</taxon>
        <taxon>Blattodea</taxon>
        <taxon>Blattoidea</taxon>
        <taxon>Blattidae</taxon>
        <taxon>Blattinae</taxon>
        <taxon>Periplaneta</taxon>
    </lineage>
</organism>
<comment type="caution">
    <text evidence="1">The sequence shown here is derived from an EMBL/GenBank/DDBJ whole genome shotgun (WGS) entry which is preliminary data.</text>
</comment>
<sequence>MPCPSQTSGFNVPNYVRKKSIFSGPQEKELRKRAVKCFVWSVALYGLETWTLRRSEEKRINAFEMWICRRLERVKWTDRIRNEAVLERIGHVLGFCRKTELLLNNRHHKARTGIADVLKRRGWEVYEEIHCVSFSNSNKRADIVAIHRTQSKGIVLDPTIWFERDALQAQHVDEEKKSIYESCIPYLMLSLKEKTNLYKQLILSILTYASPAWFYAPRTNLKPRRTTQNRALRIIHACDWFTSNTQVHEDLQVDYLHTHLLQATRQFYQELYFSDNPFNSSLGSYDSRQFTKFRTPKFIINP</sequence>
<reference evidence="1 2" key="1">
    <citation type="journal article" date="2022" name="Allergy">
        <title>Genome assembly and annotation of Periplaneta americana reveal a comprehensive cockroach allergen profile.</title>
        <authorList>
            <person name="Wang L."/>
            <person name="Xiong Q."/>
            <person name="Saelim N."/>
            <person name="Wang L."/>
            <person name="Nong W."/>
            <person name="Wan A.T."/>
            <person name="Shi M."/>
            <person name="Liu X."/>
            <person name="Cao Q."/>
            <person name="Hui J.H.L."/>
            <person name="Sookrung N."/>
            <person name="Leung T.F."/>
            <person name="Tungtrongchitr A."/>
            <person name="Tsui S.K.W."/>
        </authorList>
    </citation>
    <scope>NUCLEOTIDE SEQUENCE [LARGE SCALE GENOMIC DNA]</scope>
    <source>
        <strain evidence="1">PWHHKU_190912</strain>
    </source>
</reference>
<evidence type="ECO:0008006" key="3">
    <source>
        <dbReference type="Google" id="ProtNLM"/>
    </source>
</evidence>
<accession>A0ABQ8TL18</accession>
<name>A0ABQ8TL18_PERAM</name>
<proteinExistence type="predicted"/>
<evidence type="ECO:0000313" key="1">
    <source>
        <dbReference type="EMBL" id="KAJ4447192.1"/>
    </source>
</evidence>
<gene>
    <name evidence="1" type="ORF">ANN_09193</name>
</gene>
<dbReference type="EMBL" id="JAJSOF020000005">
    <property type="protein sequence ID" value="KAJ4447192.1"/>
    <property type="molecule type" value="Genomic_DNA"/>
</dbReference>
<dbReference type="Proteomes" id="UP001148838">
    <property type="component" value="Unassembled WGS sequence"/>
</dbReference>
<keyword evidence="2" id="KW-1185">Reference proteome</keyword>
<evidence type="ECO:0000313" key="2">
    <source>
        <dbReference type="Proteomes" id="UP001148838"/>
    </source>
</evidence>
<protein>
    <recommendedName>
        <fullName evidence="3">Reverse transcriptase</fullName>
    </recommendedName>
</protein>